<dbReference type="EMBL" id="QUTI01034798">
    <property type="protein sequence ID" value="RLO01963.1"/>
    <property type="molecule type" value="Genomic_DNA"/>
</dbReference>
<dbReference type="Pfam" id="PF10502">
    <property type="entry name" value="Peptidase_S26"/>
    <property type="match status" value="2"/>
</dbReference>
<evidence type="ECO:0000256" key="3">
    <source>
        <dbReference type="ARBA" id="ARBA00022670"/>
    </source>
</evidence>
<comment type="subcellular location">
    <subcellularLocation>
        <location evidence="1">Mitochondrion inner membrane</location>
        <topology evidence="1">Single-pass membrane protein</topology>
    </subcellularLocation>
</comment>
<feature type="domain" description="Peptidase S26" evidence="12">
    <location>
        <begin position="107"/>
        <end position="147"/>
    </location>
</feature>
<dbReference type="EMBL" id="QUTA01004307">
    <property type="protein sequence ID" value="RHY20272.1"/>
    <property type="molecule type" value="Genomic_DNA"/>
</dbReference>
<evidence type="ECO:0000256" key="10">
    <source>
        <dbReference type="PIRSR" id="PIRSR600223-1"/>
    </source>
</evidence>
<keyword evidence="4" id="KW-0812">Transmembrane</keyword>
<dbReference type="Proteomes" id="UP000275652">
    <property type="component" value="Unassembled WGS sequence"/>
</dbReference>
<dbReference type="GO" id="GO:0042720">
    <property type="term" value="C:mitochondrial inner membrane peptidase complex"/>
    <property type="evidence" value="ECO:0007669"/>
    <property type="project" value="InterPro"/>
</dbReference>
<evidence type="ECO:0000313" key="15">
    <source>
        <dbReference type="EMBL" id="RHY46521.1"/>
    </source>
</evidence>
<dbReference type="Proteomes" id="UP000265427">
    <property type="component" value="Unassembled WGS sequence"/>
</dbReference>
<dbReference type="EMBL" id="QUTD01008367">
    <property type="protein sequence ID" value="RHY46521.1"/>
    <property type="molecule type" value="Genomic_DNA"/>
</dbReference>
<dbReference type="EMBL" id="QUTF01014362">
    <property type="protein sequence ID" value="RHZ13390.1"/>
    <property type="molecule type" value="Genomic_DNA"/>
</dbReference>
<gene>
    <name evidence="14" type="ORF">DYB25_006246</name>
    <name evidence="18" type="ORF">DYB26_005324</name>
    <name evidence="20" type="ORF">DYB28_014942</name>
    <name evidence="15" type="ORF">DYB30_009558</name>
    <name evidence="19" type="ORF">DYB31_015995</name>
    <name evidence="17" type="ORF">DYB34_007059</name>
    <name evidence="13" type="ORF">DYB36_005855</name>
    <name evidence="16" type="ORF">DYB38_006027</name>
</gene>
<dbReference type="Gene3D" id="2.10.109.10">
    <property type="entry name" value="Umud Fragment, subunit A"/>
    <property type="match status" value="1"/>
</dbReference>
<keyword evidence="6 11" id="KW-0378">Hydrolase</keyword>
<dbReference type="InterPro" id="IPR037730">
    <property type="entry name" value="IMP2"/>
</dbReference>
<evidence type="ECO:0000313" key="14">
    <source>
        <dbReference type="EMBL" id="RHY20272.1"/>
    </source>
</evidence>
<evidence type="ECO:0000313" key="21">
    <source>
        <dbReference type="Proteomes" id="UP000265427"/>
    </source>
</evidence>
<evidence type="ECO:0000256" key="6">
    <source>
        <dbReference type="ARBA" id="ARBA00022801"/>
    </source>
</evidence>
<dbReference type="PANTHER" id="PTHR46041:SF2">
    <property type="entry name" value="MITOCHONDRIAL INNER MEMBRANE PROTEASE SUBUNIT 2"/>
    <property type="match status" value="1"/>
</dbReference>
<dbReference type="SUPFAM" id="SSF51306">
    <property type="entry name" value="LexA/Signal peptidase"/>
    <property type="match status" value="1"/>
</dbReference>
<dbReference type="Proteomes" id="UP000266239">
    <property type="component" value="Unassembled WGS sequence"/>
</dbReference>
<keyword evidence="7" id="KW-1133">Transmembrane helix</keyword>
<dbReference type="InterPro" id="IPR019533">
    <property type="entry name" value="Peptidase_S26"/>
</dbReference>
<keyword evidence="5 11" id="KW-0999">Mitochondrion inner membrane</keyword>
<dbReference type="EMBL" id="QUTB01001817">
    <property type="protein sequence ID" value="RHY74847.1"/>
    <property type="molecule type" value="Genomic_DNA"/>
</dbReference>
<evidence type="ECO:0000256" key="4">
    <source>
        <dbReference type="ARBA" id="ARBA00022692"/>
    </source>
</evidence>
<evidence type="ECO:0000313" key="28">
    <source>
        <dbReference type="Proteomes" id="UP000286510"/>
    </source>
</evidence>
<dbReference type="InterPro" id="IPR036286">
    <property type="entry name" value="LexA/Signal_pep-like_sf"/>
</dbReference>
<dbReference type="VEuPathDB" id="FungiDB:H257_13837"/>
<evidence type="ECO:0000256" key="1">
    <source>
        <dbReference type="ARBA" id="ARBA00004434"/>
    </source>
</evidence>
<evidence type="ECO:0000259" key="12">
    <source>
        <dbReference type="Pfam" id="PF10502"/>
    </source>
</evidence>
<sequence>MSKAFPWLRVTQLTLGWLPVAIAFNAVGLSWGRVQGKSMQPTLNRDNATTTKGDTVLLDKFSVQMLHRLVRGDVVVLKSPTDPGELLTKRLIALEGDWVEGRNGKRVVVPPGKCWVEGDNEDVSEDSNEFGSVPMALIEARVVAILWPPSHVAKIPNALPPNRVL</sequence>
<evidence type="ECO:0000313" key="24">
    <source>
        <dbReference type="Proteomes" id="UP000266239"/>
    </source>
</evidence>
<dbReference type="GO" id="GO:0006627">
    <property type="term" value="P:protein processing involved in protein targeting to mitochondrion"/>
    <property type="evidence" value="ECO:0007669"/>
    <property type="project" value="InterPro"/>
</dbReference>
<dbReference type="NCBIfam" id="TIGR02227">
    <property type="entry name" value="sigpep_I_bact"/>
    <property type="match status" value="1"/>
</dbReference>
<dbReference type="EMBL" id="QUSZ01002986">
    <property type="protein sequence ID" value="RHY20168.1"/>
    <property type="molecule type" value="Genomic_DNA"/>
</dbReference>
<evidence type="ECO:0000256" key="7">
    <source>
        <dbReference type="ARBA" id="ARBA00022989"/>
    </source>
</evidence>
<name>A0A397BL89_APHAT</name>
<evidence type="ECO:0000313" key="16">
    <source>
        <dbReference type="EMBL" id="RHY52305.1"/>
    </source>
</evidence>
<dbReference type="Proteomes" id="UP000266643">
    <property type="component" value="Unassembled WGS sequence"/>
</dbReference>
<evidence type="ECO:0000256" key="5">
    <source>
        <dbReference type="ARBA" id="ARBA00022792"/>
    </source>
</evidence>
<dbReference type="EMBL" id="QUTC01006401">
    <property type="protein sequence ID" value="RHY52305.1"/>
    <property type="molecule type" value="Genomic_DNA"/>
</dbReference>
<evidence type="ECO:0000313" key="26">
    <source>
        <dbReference type="Proteomes" id="UP000275652"/>
    </source>
</evidence>
<feature type="domain" description="Peptidase S26" evidence="12">
    <location>
        <begin position="14"/>
        <end position="105"/>
    </location>
</feature>
<dbReference type="AlphaFoldDB" id="A0A397BL89"/>
<reference evidence="20 26" key="1">
    <citation type="journal article" date="2018" name="J. Invertebr. Pathol.">
        <title>New genotyping method for the causative agent of crayfish plague (Aphanomyces astaci) based on whole genome data.</title>
        <authorList>
            <person name="Minardi D."/>
            <person name="Studholme D.J."/>
            <person name="van der Giezen M."/>
            <person name="Pretto T."/>
            <person name="Oidtmann B."/>
        </authorList>
    </citation>
    <scope>NUCLEOTIDE SEQUENCE [LARGE SCALE GENOMIC DNA]</scope>
    <source>
        <strain evidence="20 26">KB13</strain>
    </source>
</reference>
<dbReference type="CDD" id="cd06530">
    <property type="entry name" value="S26_SPase_I"/>
    <property type="match status" value="1"/>
</dbReference>
<dbReference type="EC" id="3.4.21.-" evidence="11"/>
<protein>
    <recommendedName>
        <fullName evidence="11">Mitochondrial inner membrane protease subunit</fullName>
        <ecNumber evidence="11">3.4.21.-</ecNumber>
    </recommendedName>
</protein>
<dbReference type="PANTHER" id="PTHR46041">
    <property type="entry name" value="MITOCHONDRIAL INNER MEMBRANE PROTEASE SUBUNIT 2"/>
    <property type="match status" value="1"/>
</dbReference>
<evidence type="ECO:0000313" key="27">
    <source>
        <dbReference type="Proteomes" id="UP000283543"/>
    </source>
</evidence>
<evidence type="ECO:0000313" key="25">
    <source>
        <dbReference type="Proteomes" id="UP000266643"/>
    </source>
</evidence>
<evidence type="ECO:0000313" key="18">
    <source>
        <dbReference type="EMBL" id="RHZ13390.1"/>
    </source>
</evidence>
<evidence type="ECO:0000256" key="2">
    <source>
        <dbReference type="ARBA" id="ARBA00007066"/>
    </source>
</evidence>
<reference evidence="21 22" key="2">
    <citation type="submission" date="2018-08" db="EMBL/GenBank/DDBJ databases">
        <title>Aphanomyces genome sequencing and annotation.</title>
        <authorList>
            <person name="Minardi D."/>
            <person name="Oidtmann B."/>
            <person name="Van Der Giezen M."/>
            <person name="Studholme D.J."/>
        </authorList>
    </citation>
    <scope>NUCLEOTIDE SEQUENCE [LARGE SCALE GENOMIC DNA]</scope>
    <source>
        <strain evidence="19 23">197901</strain>
        <strain evidence="15 25">D2</strain>
        <strain evidence="18 28">FDL457</strain>
        <strain evidence="13 21">Kv</strain>
        <strain evidence="16 22">SA</strain>
        <strain evidence="17 27">Si</strain>
        <strain evidence="14 24">Yx</strain>
    </source>
</reference>
<dbReference type="Proteomes" id="UP000266196">
    <property type="component" value="Unassembled WGS sequence"/>
</dbReference>
<evidence type="ECO:0000313" key="19">
    <source>
        <dbReference type="EMBL" id="RHZ24622.1"/>
    </source>
</evidence>
<keyword evidence="9" id="KW-0472">Membrane</keyword>
<comment type="similarity">
    <text evidence="2">Belongs to the peptidase S26 family. IMP2 subfamily.</text>
</comment>
<dbReference type="GO" id="GO:0006465">
    <property type="term" value="P:signal peptide processing"/>
    <property type="evidence" value="ECO:0007669"/>
    <property type="project" value="InterPro"/>
</dbReference>
<feature type="active site" evidence="10">
    <location>
        <position position="38"/>
    </location>
</feature>
<keyword evidence="8 11" id="KW-0496">Mitochondrion</keyword>
<dbReference type="InterPro" id="IPR000223">
    <property type="entry name" value="Pept_S26A_signal_pept_1"/>
</dbReference>
<evidence type="ECO:0000313" key="23">
    <source>
        <dbReference type="Proteomes" id="UP000266196"/>
    </source>
</evidence>
<comment type="caution">
    <text evidence="13">The sequence shown here is derived from an EMBL/GenBank/DDBJ whole genome shotgun (WGS) entry which is preliminary data.</text>
</comment>
<proteinExistence type="inferred from homology"/>
<dbReference type="Proteomes" id="UP000265716">
    <property type="component" value="Unassembled WGS sequence"/>
</dbReference>
<evidence type="ECO:0000313" key="13">
    <source>
        <dbReference type="EMBL" id="RHY20168.1"/>
    </source>
</evidence>
<dbReference type="GO" id="GO:0004252">
    <property type="term" value="F:serine-type endopeptidase activity"/>
    <property type="evidence" value="ECO:0007669"/>
    <property type="project" value="InterPro"/>
</dbReference>
<evidence type="ECO:0000313" key="22">
    <source>
        <dbReference type="Proteomes" id="UP000265716"/>
    </source>
</evidence>
<evidence type="ECO:0000313" key="20">
    <source>
        <dbReference type="EMBL" id="RLO01963.1"/>
    </source>
</evidence>
<dbReference type="Proteomes" id="UP000283543">
    <property type="component" value="Unassembled WGS sequence"/>
</dbReference>
<keyword evidence="3 11" id="KW-0645">Protease</keyword>
<evidence type="ECO:0000256" key="11">
    <source>
        <dbReference type="RuleBase" id="RU362041"/>
    </source>
</evidence>
<evidence type="ECO:0000313" key="17">
    <source>
        <dbReference type="EMBL" id="RHY74847.1"/>
    </source>
</evidence>
<accession>A0A397BL89</accession>
<dbReference type="Proteomes" id="UP000286510">
    <property type="component" value="Unassembled WGS sequence"/>
</dbReference>
<evidence type="ECO:0000256" key="9">
    <source>
        <dbReference type="ARBA" id="ARBA00023136"/>
    </source>
</evidence>
<dbReference type="EMBL" id="QUTE01008428">
    <property type="protein sequence ID" value="RHZ24622.1"/>
    <property type="molecule type" value="Genomic_DNA"/>
</dbReference>
<organism evidence="13 21">
    <name type="scientific">Aphanomyces astaci</name>
    <name type="common">Crayfish plague agent</name>
    <dbReference type="NCBI Taxonomy" id="112090"/>
    <lineage>
        <taxon>Eukaryota</taxon>
        <taxon>Sar</taxon>
        <taxon>Stramenopiles</taxon>
        <taxon>Oomycota</taxon>
        <taxon>Saprolegniomycetes</taxon>
        <taxon>Saprolegniales</taxon>
        <taxon>Verrucalvaceae</taxon>
        <taxon>Aphanomyces</taxon>
    </lineage>
</organism>
<evidence type="ECO:0000256" key="8">
    <source>
        <dbReference type="ARBA" id="ARBA00023128"/>
    </source>
</evidence>
<dbReference type="PRINTS" id="PR00727">
    <property type="entry name" value="LEADERPTASE"/>
</dbReference>
<feature type="active site" evidence="10">
    <location>
        <position position="89"/>
    </location>
</feature>